<keyword evidence="5" id="KW-1185">Reference proteome</keyword>
<dbReference type="Proteomes" id="UP000829685">
    <property type="component" value="Unassembled WGS sequence"/>
</dbReference>
<organism evidence="4 5">
    <name type="scientific">Neoarthrinium moseri</name>
    <dbReference type="NCBI Taxonomy" id="1658444"/>
    <lineage>
        <taxon>Eukaryota</taxon>
        <taxon>Fungi</taxon>
        <taxon>Dikarya</taxon>
        <taxon>Ascomycota</taxon>
        <taxon>Pezizomycotina</taxon>
        <taxon>Sordariomycetes</taxon>
        <taxon>Xylariomycetidae</taxon>
        <taxon>Amphisphaeriales</taxon>
        <taxon>Apiosporaceae</taxon>
        <taxon>Neoarthrinium</taxon>
    </lineage>
</organism>
<evidence type="ECO:0000259" key="3">
    <source>
        <dbReference type="PROSITE" id="PS51212"/>
    </source>
</evidence>
<comment type="caution">
    <text evidence="4">The sequence shown here is derived from an EMBL/GenBank/DDBJ whole genome shotgun (WGS) entry which is preliminary data.</text>
</comment>
<evidence type="ECO:0000313" key="4">
    <source>
        <dbReference type="EMBL" id="KAI1862525.1"/>
    </source>
</evidence>
<feature type="region of interest" description="Disordered" evidence="1">
    <location>
        <begin position="124"/>
        <end position="161"/>
    </location>
</feature>
<feature type="chain" id="PRO_5040112818" description="WSC domain-containing protein" evidence="2">
    <location>
        <begin position="17"/>
        <end position="189"/>
    </location>
</feature>
<feature type="domain" description="WSC" evidence="3">
    <location>
        <begin position="29"/>
        <end position="117"/>
    </location>
</feature>
<gene>
    <name evidence="4" type="ORF">JX265_009239</name>
</gene>
<keyword evidence="2" id="KW-0732">Signal</keyword>
<feature type="signal peptide" evidence="2">
    <location>
        <begin position="1"/>
        <end position="16"/>
    </location>
</feature>
<reference evidence="4" key="1">
    <citation type="submission" date="2021-03" db="EMBL/GenBank/DDBJ databases">
        <title>Revisited historic fungal species revealed as producer of novel bioactive compounds through whole genome sequencing and comparative genomics.</title>
        <authorList>
            <person name="Vignolle G.A."/>
            <person name="Hochenegger N."/>
            <person name="Mach R.L."/>
            <person name="Mach-Aigner A.R."/>
            <person name="Javad Rahimi M."/>
            <person name="Salim K.A."/>
            <person name="Chan C.M."/>
            <person name="Lim L.B.L."/>
            <person name="Cai F."/>
            <person name="Druzhinina I.S."/>
            <person name="U'Ren J.M."/>
            <person name="Derntl C."/>
        </authorList>
    </citation>
    <scope>NUCLEOTIDE SEQUENCE</scope>
    <source>
        <strain evidence="4">TUCIM 5799</strain>
    </source>
</reference>
<dbReference type="Pfam" id="PF01822">
    <property type="entry name" value="WSC"/>
    <property type="match status" value="1"/>
</dbReference>
<accession>A0A9P9WGT3</accession>
<dbReference type="PROSITE" id="PS51212">
    <property type="entry name" value="WSC"/>
    <property type="match status" value="1"/>
</dbReference>
<proteinExistence type="predicted"/>
<dbReference type="SMART" id="SM00321">
    <property type="entry name" value="WSC"/>
    <property type="match status" value="1"/>
</dbReference>
<protein>
    <recommendedName>
        <fullName evidence="3">WSC domain-containing protein</fullName>
    </recommendedName>
</protein>
<name>A0A9P9WGT3_9PEZI</name>
<evidence type="ECO:0000256" key="2">
    <source>
        <dbReference type="SAM" id="SignalP"/>
    </source>
</evidence>
<sequence length="189" mass="19085">MKSFLVLPIIAATAIATKQGPASEPILGVDTIHGCYSSIGELQRNGTSQFNTEGLCSTACIQKGSNVAATQGELCYCGDKYPPASTLVDDSKCTEPCPGFVSEACGGIKHFTVYNTGLKINVGSSSDASSSNKTSTTLPSSAPNASASATTSSPPSSSSTIVSTNGAVSQLTLGGLNVAVLGMVAMFLM</sequence>
<dbReference type="AlphaFoldDB" id="A0A9P9WGT3"/>
<evidence type="ECO:0000256" key="1">
    <source>
        <dbReference type="SAM" id="MobiDB-lite"/>
    </source>
</evidence>
<dbReference type="InterPro" id="IPR002889">
    <property type="entry name" value="WSC_carb-bd"/>
</dbReference>
<evidence type="ECO:0000313" key="5">
    <source>
        <dbReference type="Proteomes" id="UP000829685"/>
    </source>
</evidence>
<dbReference type="EMBL" id="JAFIMR010000027">
    <property type="protein sequence ID" value="KAI1862525.1"/>
    <property type="molecule type" value="Genomic_DNA"/>
</dbReference>